<feature type="region of interest" description="Disordered" evidence="1">
    <location>
        <begin position="148"/>
        <end position="234"/>
    </location>
</feature>
<sequence>MATTSLLITSSTPLAWKQSFSISLLPCPRLKPYNPSLISSKPAANFGTSVTLNARASNPHFIFKSFKETRSSTPIFEVDETTSPRISSIQEISSADPFQFLVNRILKTLEALRQPAAAALWIGILLVMHAPSNHLALAASGGRAGGRCSSSYSSRSSSSSKSSGSRSGSYSSGSSSYPSSSKAKSYSTRSPSYSYDDEPRRRSPSVSYSSWSPSYSYPSTQSPKPSTNATTTSTSTDDWAWVKFILIGCCVISLLAAVYYWYYLSWEAEGTSVQEVTSILKLQVGLMGSAVSLQRDLDRICESSDTSSREGLSYLLRGATSALLKHQQYWISGHSSVITSYSPERAEEQFDELSTAERNKFDDETLVNVNNHKIKITMEKIATGTINEYIVVTILVEAMSKILIPVINGNEDLTQALELLKSFPKARINVSIKWKSP</sequence>
<keyword evidence="2" id="KW-0472">Membrane</keyword>
<evidence type="ECO:0000313" key="3">
    <source>
        <dbReference type="EMBL" id="KAJ4828207.1"/>
    </source>
</evidence>
<keyword evidence="4" id="KW-1185">Reference proteome</keyword>
<evidence type="ECO:0000256" key="2">
    <source>
        <dbReference type="SAM" id="Phobius"/>
    </source>
</evidence>
<name>A0A9Q0FBE0_9ROSI</name>
<reference evidence="3" key="2">
    <citation type="journal article" date="2023" name="Plants (Basel)">
        <title>Annotation of the Turnera subulata (Passifloraceae) Draft Genome Reveals the S-Locus Evolved after the Divergence of Turneroideae from Passifloroideae in a Stepwise Manner.</title>
        <authorList>
            <person name="Henning P.M."/>
            <person name="Roalson E.H."/>
            <person name="Mir W."/>
            <person name="McCubbin A.G."/>
            <person name="Shore J.S."/>
        </authorList>
    </citation>
    <scope>NUCLEOTIDE SEQUENCE</scope>
    <source>
        <strain evidence="3">F60SS</strain>
    </source>
</reference>
<comment type="caution">
    <text evidence="3">The sequence shown here is derived from an EMBL/GenBank/DDBJ whole genome shotgun (WGS) entry which is preliminary data.</text>
</comment>
<dbReference type="InterPro" id="IPR010903">
    <property type="entry name" value="DUF1517"/>
</dbReference>
<accession>A0A9Q0FBE0</accession>
<dbReference type="OrthoDB" id="542507at2759"/>
<evidence type="ECO:0000256" key="1">
    <source>
        <dbReference type="SAM" id="MobiDB-lite"/>
    </source>
</evidence>
<keyword evidence="2" id="KW-1133">Transmembrane helix</keyword>
<dbReference type="PANTHER" id="PTHR33975">
    <property type="entry name" value="MYELIN-ASSOCIATED OLIGODENDROCYTE BASIC PROTEIN"/>
    <property type="match status" value="1"/>
</dbReference>
<gene>
    <name evidence="3" type="ORF">Tsubulata_040702</name>
</gene>
<feature type="transmembrane region" description="Helical" evidence="2">
    <location>
        <begin position="239"/>
        <end position="262"/>
    </location>
</feature>
<dbReference type="InterPro" id="IPR053023">
    <property type="entry name" value="FLAP_modulator"/>
</dbReference>
<dbReference type="GO" id="GO:0009507">
    <property type="term" value="C:chloroplast"/>
    <property type="evidence" value="ECO:0007669"/>
    <property type="project" value="TreeGrafter"/>
</dbReference>
<organism evidence="3 4">
    <name type="scientific">Turnera subulata</name>
    <dbReference type="NCBI Taxonomy" id="218843"/>
    <lineage>
        <taxon>Eukaryota</taxon>
        <taxon>Viridiplantae</taxon>
        <taxon>Streptophyta</taxon>
        <taxon>Embryophyta</taxon>
        <taxon>Tracheophyta</taxon>
        <taxon>Spermatophyta</taxon>
        <taxon>Magnoliopsida</taxon>
        <taxon>eudicotyledons</taxon>
        <taxon>Gunneridae</taxon>
        <taxon>Pentapetalae</taxon>
        <taxon>rosids</taxon>
        <taxon>fabids</taxon>
        <taxon>Malpighiales</taxon>
        <taxon>Passifloraceae</taxon>
        <taxon>Turnera</taxon>
    </lineage>
</organism>
<dbReference type="EMBL" id="JAKUCV010006232">
    <property type="protein sequence ID" value="KAJ4828207.1"/>
    <property type="molecule type" value="Genomic_DNA"/>
</dbReference>
<dbReference type="Proteomes" id="UP001141552">
    <property type="component" value="Unassembled WGS sequence"/>
</dbReference>
<proteinExistence type="predicted"/>
<feature type="compositionally biased region" description="Low complexity" evidence="1">
    <location>
        <begin position="148"/>
        <end position="192"/>
    </location>
</feature>
<dbReference type="PANTHER" id="PTHR33975:SF2">
    <property type="entry name" value="MYELIN-ASSOCIATED OLIGODENDROCYTE BASIC PROTEIN"/>
    <property type="match status" value="1"/>
</dbReference>
<feature type="compositionally biased region" description="Low complexity" evidence="1">
    <location>
        <begin position="204"/>
        <end position="234"/>
    </location>
</feature>
<protein>
    <submittedName>
        <fullName evidence="3">Uncharacterized protein</fullName>
    </submittedName>
</protein>
<keyword evidence="2" id="KW-0812">Transmembrane</keyword>
<reference evidence="3" key="1">
    <citation type="submission" date="2022-02" db="EMBL/GenBank/DDBJ databases">
        <authorList>
            <person name="Henning P.M."/>
            <person name="McCubbin A.G."/>
            <person name="Shore J.S."/>
        </authorList>
    </citation>
    <scope>NUCLEOTIDE SEQUENCE</scope>
    <source>
        <strain evidence="3">F60SS</strain>
        <tissue evidence="3">Leaves</tissue>
    </source>
</reference>
<dbReference type="Pfam" id="PF07466">
    <property type="entry name" value="DUF1517"/>
    <property type="match status" value="1"/>
</dbReference>
<evidence type="ECO:0000313" key="4">
    <source>
        <dbReference type="Proteomes" id="UP001141552"/>
    </source>
</evidence>
<dbReference type="AlphaFoldDB" id="A0A9Q0FBE0"/>